<feature type="domain" description="PNPLA" evidence="2">
    <location>
        <begin position="14"/>
        <end position="237"/>
    </location>
</feature>
<dbReference type="SUPFAM" id="SSF52151">
    <property type="entry name" value="FabD/lysophospholipase-like"/>
    <property type="match status" value="1"/>
</dbReference>
<dbReference type="GO" id="GO:0004623">
    <property type="term" value="F:phospholipase A2 activity"/>
    <property type="evidence" value="ECO:0007669"/>
    <property type="project" value="TreeGrafter"/>
</dbReference>
<dbReference type="RefSeq" id="WP_131002138.1">
    <property type="nucleotide sequence ID" value="NZ_JBHSZR010000005.1"/>
</dbReference>
<protein>
    <recommendedName>
        <fullName evidence="2">PNPLA domain-containing protein</fullName>
    </recommendedName>
</protein>
<dbReference type="AlphaFoldDB" id="A0A4Q9GJW3"/>
<comment type="caution">
    <text evidence="3">The sequence shown here is derived from an EMBL/GenBank/DDBJ whole genome shotgun (WGS) entry which is preliminary data.</text>
</comment>
<keyword evidence="1" id="KW-0443">Lipid metabolism</keyword>
<dbReference type="InterPro" id="IPR002641">
    <property type="entry name" value="PNPLA_dom"/>
</dbReference>
<evidence type="ECO:0000256" key="1">
    <source>
        <dbReference type="ARBA" id="ARBA00023098"/>
    </source>
</evidence>
<keyword evidence="4" id="KW-1185">Reference proteome</keyword>
<dbReference type="InterPro" id="IPR016035">
    <property type="entry name" value="Acyl_Trfase/lysoPLipase"/>
</dbReference>
<proteinExistence type="predicted"/>
<gene>
    <name evidence="3" type="ORF">EYR15_06240</name>
</gene>
<dbReference type="EMBL" id="SIUB01000002">
    <property type="protein sequence ID" value="TBN54428.1"/>
    <property type="molecule type" value="Genomic_DNA"/>
</dbReference>
<dbReference type="Proteomes" id="UP000291613">
    <property type="component" value="Unassembled WGS sequence"/>
</dbReference>
<dbReference type="GO" id="GO:0046475">
    <property type="term" value="P:glycerophospholipid catabolic process"/>
    <property type="evidence" value="ECO:0007669"/>
    <property type="project" value="TreeGrafter"/>
</dbReference>
<dbReference type="PANTHER" id="PTHR10728:SF40">
    <property type="entry name" value="PATATIN FAMILY PROTEIN"/>
    <property type="match status" value="1"/>
</dbReference>
<evidence type="ECO:0000259" key="2">
    <source>
        <dbReference type="Pfam" id="PF01734"/>
    </source>
</evidence>
<organism evidence="3 4">
    <name type="scientific">Hansschlegelia quercus</name>
    <dbReference type="NCBI Taxonomy" id="2528245"/>
    <lineage>
        <taxon>Bacteria</taxon>
        <taxon>Pseudomonadati</taxon>
        <taxon>Pseudomonadota</taxon>
        <taxon>Alphaproteobacteria</taxon>
        <taxon>Hyphomicrobiales</taxon>
        <taxon>Methylopilaceae</taxon>
        <taxon>Hansschlegelia</taxon>
    </lineage>
</organism>
<reference evidence="3 4" key="1">
    <citation type="submission" date="2019-02" db="EMBL/GenBank/DDBJ databases">
        <title>Hansschlegelia quercus sp. nov., a novel methylotrophic bacterium from buds of oak (Quercus robur L.).</title>
        <authorList>
            <person name="Agafonova N.V."/>
            <person name="Kaparullina E.N."/>
            <person name="Grouzdev D.S."/>
            <person name="Doronina N.V."/>
        </authorList>
    </citation>
    <scope>NUCLEOTIDE SEQUENCE [LARGE SCALE GENOMIC DNA]</scope>
    <source>
        <strain evidence="3 4">Dub</strain>
    </source>
</reference>
<dbReference type="PANTHER" id="PTHR10728">
    <property type="entry name" value="CYTOSOLIC PHOSPHOLIPASE A2"/>
    <property type="match status" value="1"/>
</dbReference>
<dbReference type="OrthoDB" id="9813090at2"/>
<evidence type="ECO:0000313" key="4">
    <source>
        <dbReference type="Proteomes" id="UP000291613"/>
    </source>
</evidence>
<evidence type="ECO:0000313" key="3">
    <source>
        <dbReference type="EMBL" id="TBN54428.1"/>
    </source>
</evidence>
<accession>A0A4Q9GJW3</accession>
<dbReference type="Pfam" id="PF01734">
    <property type="entry name" value="Patatin"/>
    <property type="match status" value="1"/>
</dbReference>
<dbReference type="Gene3D" id="3.40.1090.10">
    <property type="entry name" value="Cytosolic phospholipase A2 catalytic domain"/>
    <property type="match status" value="2"/>
</dbReference>
<sequence length="378" mass="40738">MTAGVFPSSGRIGLALSGGGIRAAVFHLGVLKHLAEQGLLERVTQVSTVSGGSLMVGAVFSSTGGRWPASAEFLKSVYPSVRETLVSGDLFSFRALGVGGLLRENVGVLFRRANILARLLRARWGIRLKLSDLPEKPVWHINTTCLETGKNWRFARAAMGDWQFGRHYSPDVGVAEAIAASAAVPYVIGALKLPLPEHGWWQTNPATKDPIRQITPPQRSVRLWDGGAYENMALEPLYKPTDGLQDCEVLICSDASAPLGGPSSILSSLLSGRLASPRLFDIAADQIRSLRSRMLVKSIKQGEVHGFLFRIGAPARSLDREAAASGEFLSDQESGACLSYPTNLTKISSSNFDLIARHGHEVARLTIAAFGERHPHPA</sequence>
<name>A0A4Q9GJW3_9HYPH</name>
<dbReference type="GO" id="GO:0005829">
    <property type="term" value="C:cytosol"/>
    <property type="evidence" value="ECO:0007669"/>
    <property type="project" value="TreeGrafter"/>
</dbReference>